<evidence type="ECO:0000256" key="1">
    <source>
        <dbReference type="PIRNR" id="PIRNR026508"/>
    </source>
</evidence>
<keyword evidence="4" id="KW-1185">Reference proteome</keyword>
<evidence type="ECO:0000313" key="3">
    <source>
        <dbReference type="EMBL" id="RDI45933.1"/>
    </source>
</evidence>
<reference evidence="3 4" key="1">
    <citation type="submission" date="2018-07" db="EMBL/GenBank/DDBJ databases">
        <title>Genomic Encyclopedia of Type Strains, Phase IV (KMG-IV): sequencing the most valuable type-strain genomes for metagenomic binning, comparative biology and taxonomic classification.</title>
        <authorList>
            <person name="Goeker M."/>
        </authorList>
    </citation>
    <scope>NUCLEOTIDE SEQUENCE [LARGE SCALE GENOMIC DNA]</scope>
    <source>
        <strain evidence="3 4">DSM 25281</strain>
    </source>
</reference>
<dbReference type="PIRSF" id="PIRSF026508">
    <property type="entry name" value="TelA"/>
    <property type="match status" value="1"/>
</dbReference>
<keyword evidence="2" id="KW-0175">Coiled coil</keyword>
<feature type="coiled-coil region" evidence="2">
    <location>
        <begin position="331"/>
        <end position="369"/>
    </location>
</feature>
<dbReference type="InterPro" id="IPR008863">
    <property type="entry name" value="Toxic_anion-R_TelA"/>
</dbReference>
<feature type="coiled-coil region" evidence="2">
    <location>
        <begin position="145"/>
        <end position="204"/>
    </location>
</feature>
<evidence type="ECO:0000313" key="4">
    <source>
        <dbReference type="Proteomes" id="UP000255326"/>
    </source>
</evidence>
<dbReference type="Proteomes" id="UP000255326">
    <property type="component" value="Unassembled WGS sequence"/>
</dbReference>
<dbReference type="AlphaFoldDB" id="A0A370GVJ2"/>
<comment type="similarity">
    <text evidence="1">Belongs to the TelA family.</text>
</comment>
<dbReference type="EMBL" id="QQAY01000002">
    <property type="protein sequence ID" value="RDI45933.1"/>
    <property type="molecule type" value="Genomic_DNA"/>
</dbReference>
<accession>A0A370GVJ2</accession>
<dbReference type="OrthoDB" id="9768858at2"/>
<gene>
    <name evidence="3" type="ORF">DFR59_102570</name>
</gene>
<name>A0A370GVJ2_9BACI</name>
<dbReference type="RefSeq" id="WP_114744729.1">
    <property type="nucleotide sequence ID" value="NZ_QQAY01000002.1"/>
</dbReference>
<dbReference type="PANTHER" id="PTHR38432:SF2">
    <property type="entry name" value="TELLURITE RESISTANCE PROTEIN"/>
    <property type="match status" value="1"/>
</dbReference>
<organism evidence="3 4">
    <name type="scientific">Falsibacillus pallidus</name>
    <dbReference type="NCBI Taxonomy" id="493781"/>
    <lineage>
        <taxon>Bacteria</taxon>
        <taxon>Bacillati</taxon>
        <taxon>Bacillota</taxon>
        <taxon>Bacilli</taxon>
        <taxon>Bacillales</taxon>
        <taxon>Bacillaceae</taxon>
        <taxon>Falsibacillus</taxon>
    </lineage>
</organism>
<dbReference type="Pfam" id="PF05816">
    <property type="entry name" value="TelA"/>
    <property type="match status" value="1"/>
</dbReference>
<proteinExistence type="inferred from homology"/>
<protein>
    <submittedName>
        <fullName evidence="3">Uncharacterized protein YaaN involved in tellurite resistance</fullName>
    </submittedName>
</protein>
<evidence type="ECO:0000256" key="2">
    <source>
        <dbReference type="SAM" id="Coils"/>
    </source>
</evidence>
<comment type="caution">
    <text evidence="3">The sequence shown here is derived from an EMBL/GenBank/DDBJ whole genome shotgun (WGS) entry which is preliminary data.</text>
</comment>
<sequence length="370" mass="42696">MSNLTSVQDLTQLQNLNLDQKEEVMQNSTLQLKEKMKNDPEVQRIAQNIDDKNQIALLEYGKETANEISAFSGRVLNSIKSSSMEESSVLLKQLGKIMDKFDSKDFVEDKGLISKLFNRGQKMIEKLFSKYQTMGSEIDKVYVEITKYETEMKKSTQTLEQLYEQNFQYYLELEKYISAGEVKLEELKNRIPQLEQRVASGDQLAGMELDSLKNAVELLDQRVYDLEMAKQVSFQSAPQIRMLQRGNTKLIGKINSAFVTTIPIFKNSLINAISAKRQNLVAQSMNELDKRTNEMLLRNAQNISQQSVDIARMAGRPSIKLETMEETWNIIVKGMQETKAIEEENKRLREEGRTRLAQLQDNYEKMKMKQ</sequence>
<dbReference type="PANTHER" id="PTHR38432">
    <property type="entry name" value="TELA-LIKE PROTEIN SAOUHSC_01408"/>
    <property type="match status" value="1"/>
</dbReference>